<sequence>MSGISFIFREFLFAFAMLFITGSTGELILAALHFVAAYTIYIVGGNEHTKQDKQ</sequence>
<keyword evidence="1" id="KW-0812">Transmembrane</keyword>
<protein>
    <submittedName>
        <fullName evidence="2">Uncharacterized protein</fullName>
    </submittedName>
</protein>
<accession>C5R840</accession>
<organism evidence="2 3">
    <name type="scientific">Weissella paramesenteroides ATCC 33313</name>
    <dbReference type="NCBI Taxonomy" id="585506"/>
    <lineage>
        <taxon>Bacteria</taxon>
        <taxon>Bacillati</taxon>
        <taxon>Bacillota</taxon>
        <taxon>Bacilli</taxon>
        <taxon>Lactobacillales</taxon>
        <taxon>Lactobacillaceae</taxon>
        <taxon>Weissella</taxon>
    </lineage>
</organism>
<evidence type="ECO:0000313" key="3">
    <source>
        <dbReference type="Proteomes" id="UP000004528"/>
    </source>
</evidence>
<keyword evidence="1" id="KW-0472">Membrane</keyword>
<keyword evidence="3" id="KW-1185">Reference proteome</keyword>
<dbReference type="RefSeq" id="WP_002829057.1">
    <property type="nucleotide sequence ID" value="NZ_GG697136.1"/>
</dbReference>
<reference evidence="2 3" key="1">
    <citation type="submission" date="2009-04" db="EMBL/GenBank/DDBJ databases">
        <authorList>
            <person name="Qin X."/>
            <person name="Bachman B."/>
            <person name="Battles P."/>
            <person name="Bell A."/>
            <person name="Bess C."/>
            <person name="Bickham C."/>
            <person name="Chaboub L."/>
            <person name="Chen D."/>
            <person name="Coyle M."/>
            <person name="Deiros D.R."/>
            <person name="Dinh H."/>
            <person name="Forbes L."/>
            <person name="Fowler G."/>
            <person name="Francisco L."/>
            <person name="Fu Q."/>
            <person name="Gubbala S."/>
            <person name="Hale W."/>
            <person name="Han Y."/>
            <person name="Hemphill L."/>
            <person name="Highlander S.K."/>
            <person name="Hirani K."/>
            <person name="Hogues M."/>
            <person name="Jackson L."/>
            <person name="Jakkamsetti A."/>
            <person name="Javaid M."/>
            <person name="Jiang H."/>
            <person name="Korchina V."/>
            <person name="Kovar C."/>
            <person name="Lara F."/>
            <person name="Lee S."/>
            <person name="Mata R."/>
            <person name="Mathew T."/>
            <person name="Moen C."/>
            <person name="Morales K."/>
            <person name="Munidasa M."/>
            <person name="Nazareth L."/>
            <person name="Ngo R."/>
            <person name="Nguyen L."/>
            <person name="Okwuonu G."/>
            <person name="Ongeri F."/>
            <person name="Patil S."/>
            <person name="Petrosino J."/>
            <person name="Pham C."/>
            <person name="Pham P."/>
            <person name="Pu L.-L."/>
            <person name="Puazo M."/>
            <person name="Raj R."/>
            <person name="Reid J."/>
            <person name="Rouhana J."/>
            <person name="Saada N."/>
            <person name="Shang Y."/>
            <person name="Simmons D."/>
            <person name="Thornton R."/>
            <person name="Warren J."/>
            <person name="Weissenberger G."/>
            <person name="Zhang J."/>
            <person name="Zhang L."/>
            <person name="Zhou C."/>
            <person name="Zhu D."/>
            <person name="Muzny D."/>
            <person name="Worley K."/>
            <person name="Gibbs R."/>
        </authorList>
    </citation>
    <scope>NUCLEOTIDE SEQUENCE [LARGE SCALE GENOMIC DNA]</scope>
    <source>
        <strain evidence="2 3">ATCC 33313</strain>
    </source>
</reference>
<feature type="transmembrane region" description="Helical" evidence="1">
    <location>
        <begin position="12"/>
        <end position="41"/>
    </location>
</feature>
<dbReference type="HOGENOM" id="CLU_3049320_0_0_9"/>
<keyword evidence="1" id="KW-1133">Transmembrane helix</keyword>
<dbReference type="EMBL" id="ACKU01000004">
    <property type="protein sequence ID" value="EER75624.1"/>
    <property type="molecule type" value="Genomic_DNA"/>
</dbReference>
<proteinExistence type="predicted"/>
<name>C5R840_WEIPA</name>
<dbReference type="AlphaFoldDB" id="C5R840"/>
<gene>
    <name evidence="2" type="ORF">HMPREF0877_0135</name>
</gene>
<dbReference type="Proteomes" id="UP000004528">
    <property type="component" value="Unassembled WGS sequence"/>
</dbReference>
<evidence type="ECO:0000313" key="2">
    <source>
        <dbReference type="EMBL" id="EER75624.1"/>
    </source>
</evidence>
<comment type="caution">
    <text evidence="2">The sequence shown here is derived from an EMBL/GenBank/DDBJ whole genome shotgun (WGS) entry which is preliminary data.</text>
</comment>
<evidence type="ECO:0000256" key="1">
    <source>
        <dbReference type="SAM" id="Phobius"/>
    </source>
</evidence>